<dbReference type="PANTHER" id="PTHR12608:SF1">
    <property type="entry name" value="TRANSMEMBRANE PROTEIN 165"/>
    <property type="match status" value="1"/>
</dbReference>
<keyword evidence="4 6" id="KW-1133">Transmembrane helix</keyword>
<evidence type="ECO:0000256" key="5">
    <source>
        <dbReference type="ARBA" id="ARBA00023136"/>
    </source>
</evidence>
<accession>I7J632</accession>
<evidence type="ECO:0000256" key="3">
    <source>
        <dbReference type="ARBA" id="ARBA00022692"/>
    </source>
</evidence>
<name>I7J632_9CLOT</name>
<dbReference type="InterPro" id="IPR001727">
    <property type="entry name" value="GDT1-like"/>
</dbReference>
<dbReference type="GO" id="GO:0016020">
    <property type="term" value="C:membrane"/>
    <property type="evidence" value="ECO:0007669"/>
    <property type="project" value="UniProtKB-SubCell"/>
</dbReference>
<evidence type="ECO:0000313" key="8">
    <source>
        <dbReference type="Proteomes" id="UP000007652"/>
    </source>
</evidence>
<feature type="transmembrane region" description="Helical" evidence="6">
    <location>
        <begin position="133"/>
        <end position="153"/>
    </location>
</feature>
<comment type="subcellular location">
    <subcellularLocation>
        <location evidence="1 6">Membrane</location>
        <topology evidence="1 6">Multi-pass membrane protein</topology>
    </subcellularLocation>
</comment>
<feature type="transmembrane region" description="Helical" evidence="6">
    <location>
        <begin position="102"/>
        <end position="127"/>
    </location>
</feature>
<comment type="similarity">
    <text evidence="2 6">Belongs to the GDT1 family.</text>
</comment>
<evidence type="ECO:0000256" key="6">
    <source>
        <dbReference type="RuleBase" id="RU365102"/>
    </source>
</evidence>
<dbReference type="PANTHER" id="PTHR12608">
    <property type="entry name" value="TRANSMEMBRANE PROTEIN HTP-1 RELATED"/>
    <property type="match status" value="1"/>
</dbReference>
<dbReference type="eggNOG" id="COG2119">
    <property type="taxonomic scope" value="Bacteria"/>
</dbReference>
<dbReference type="Proteomes" id="UP000007652">
    <property type="component" value="Unassembled WGS sequence"/>
</dbReference>
<keyword evidence="5 6" id="KW-0472">Membrane</keyword>
<evidence type="ECO:0000256" key="2">
    <source>
        <dbReference type="ARBA" id="ARBA00009190"/>
    </source>
</evidence>
<feature type="transmembrane region" description="Helical" evidence="6">
    <location>
        <begin position="60"/>
        <end position="82"/>
    </location>
</feature>
<feature type="transmembrane region" description="Helical" evidence="6">
    <location>
        <begin position="189"/>
        <end position="209"/>
    </location>
</feature>
<keyword evidence="8" id="KW-1185">Reference proteome</keyword>
<feature type="transmembrane region" description="Helical" evidence="6">
    <location>
        <begin position="35"/>
        <end position="54"/>
    </location>
</feature>
<organism evidence="7 8">
    <name type="scientific">Caloramator australicus RC3</name>
    <dbReference type="NCBI Taxonomy" id="857293"/>
    <lineage>
        <taxon>Bacteria</taxon>
        <taxon>Bacillati</taxon>
        <taxon>Bacillota</taxon>
        <taxon>Clostridia</taxon>
        <taxon>Eubacteriales</taxon>
        <taxon>Clostridiaceae</taxon>
        <taxon>Caloramator</taxon>
    </lineage>
</organism>
<reference evidence="7 8" key="1">
    <citation type="journal article" date="2011" name="J. Bacteriol.">
        <title>Draft genome sequence of Caloramator australicus strain RC3T, a thermoanaerobe from the Great Artesian Basin of Australia.</title>
        <authorList>
            <person name="Ogg C.D."/>
            <person name="Patel B.K.C."/>
        </authorList>
    </citation>
    <scope>NUCLEOTIDE SEQUENCE [LARGE SCALE GENOMIC DNA]</scope>
    <source>
        <strain evidence="7 8">RC3</strain>
    </source>
</reference>
<keyword evidence="3 6" id="KW-0812">Transmembrane</keyword>
<protein>
    <recommendedName>
        <fullName evidence="6">GDT1 family protein</fullName>
    </recommendedName>
</protein>
<dbReference type="AlphaFoldDB" id="I7J632"/>
<gene>
    <name evidence="7" type="ORF">CAAU_2153</name>
</gene>
<dbReference type="EMBL" id="CAKP01000113">
    <property type="protein sequence ID" value="CCJ34237.1"/>
    <property type="molecule type" value="Genomic_DNA"/>
</dbReference>
<comment type="caution">
    <text evidence="7">The sequence shown here is derived from an EMBL/GenBank/DDBJ whole genome shotgun (WGS) entry which is preliminary data.</text>
</comment>
<dbReference type="GO" id="GO:0046873">
    <property type="term" value="F:metal ion transmembrane transporter activity"/>
    <property type="evidence" value="ECO:0007669"/>
    <property type="project" value="InterPro"/>
</dbReference>
<dbReference type="SUPFAM" id="SSF103473">
    <property type="entry name" value="MFS general substrate transporter"/>
    <property type="match status" value="1"/>
</dbReference>
<evidence type="ECO:0000313" key="7">
    <source>
        <dbReference type="EMBL" id="CCJ34237.1"/>
    </source>
</evidence>
<feature type="transmembrane region" description="Helical" evidence="6">
    <location>
        <begin position="165"/>
        <end position="183"/>
    </location>
</feature>
<dbReference type="InterPro" id="IPR036259">
    <property type="entry name" value="MFS_trans_sf"/>
</dbReference>
<evidence type="ECO:0000256" key="4">
    <source>
        <dbReference type="ARBA" id="ARBA00022989"/>
    </source>
</evidence>
<dbReference type="RefSeq" id="WP_008909493.1">
    <property type="nucleotide sequence ID" value="NZ_CAKP01000113.1"/>
</dbReference>
<evidence type="ECO:0000256" key="1">
    <source>
        <dbReference type="ARBA" id="ARBA00004141"/>
    </source>
</evidence>
<proteinExistence type="inferred from homology"/>
<dbReference type="Pfam" id="PF01169">
    <property type="entry name" value="GDT1"/>
    <property type="match status" value="2"/>
</dbReference>
<sequence>MALIKTLFFVLIAEMGDKTQLLAAALASKYKVRDAAVGIFIATVLLNIIAVLLGSSIGNLIPMNLVQIIAGVLFLAFGFMTLRDEEKEEEEIKETKFKLPNFIVVALAFFLAELGDKTQIMAFTLAAQLKSPISVLIGSVIGMFIADSIGFLFGRFAVQKMPEHYIKIGVGIIFIVFGLLTLYQSVTFLQNPAILGLVIVVIFLAVYLMKFRKK</sequence>